<dbReference type="Gene3D" id="1.10.3370.10">
    <property type="entry name" value="SecY subunit domain"/>
    <property type="match status" value="1"/>
</dbReference>
<dbReference type="InterPro" id="IPR030659">
    <property type="entry name" value="SecY_CS"/>
</dbReference>
<evidence type="ECO:0000313" key="12">
    <source>
        <dbReference type="EMBL" id="KAA0258454.1"/>
    </source>
</evidence>
<dbReference type="AlphaFoldDB" id="A0A5A8F503"/>
<dbReference type="EMBL" id="VFJB01000004">
    <property type="protein sequence ID" value="KAA0258454.1"/>
    <property type="molecule type" value="Genomic_DNA"/>
</dbReference>
<gene>
    <name evidence="10 12" type="primary">secY</name>
    <name evidence="12" type="ORF">FHQ18_04655</name>
</gene>
<comment type="subcellular location">
    <subcellularLocation>
        <location evidence="10">Cell membrane</location>
        <topology evidence="10">Multi-pass membrane protein</topology>
    </subcellularLocation>
    <subcellularLocation>
        <location evidence="1">Membrane</location>
        <topology evidence="1">Multi-pass membrane protein</topology>
    </subcellularLocation>
</comment>
<dbReference type="InterPro" id="IPR002208">
    <property type="entry name" value="SecY/SEC61-alpha"/>
</dbReference>
<feature type="transmembrane region" description="Helical" evidence="10">
    <location>
        <begin position="150"/>
        <end position="170"/>
    </location>
</feature>
<dbReference type="Pfam" id="PF00344">
    <property type="entry name" value="SecY"/>
    <property type="match status" value="1"/>
</dbReference>
<keyword evidence="13" id="KW-1185">Reference proteome</keyword>
<feature type="transmembrane region" description="Helical" evidence="10">
    <location>
        <begin position="68"/>
        <end position="92"/>
    </location>
</feature>
<feature type="transmembrane region" description="Helical" evidence="10">
    <location>
        <begin position="308"/>
        <end position="326"/>
    </location>
</feature>
<dbReference type="InterPro" id="IPR026593">
    <property type="entry name" value="SecY"/>
</dbReference>
<proteinExistence type="inferred from homology"/>
<feature type="transmembrane region" description="Helical" evidence="10">
    <location>
        <begin position="392"/>
        <end position="410"/>
    </location>
</feature>
<evidence type="ECO:0000256" key="6">
    <source>
        <dbReference type="ARBA" id="ARBA00022989"/>
    </source>
</evidence>
<evidence type="ECO:0000256" key="1">
    <source>
        <dbReference type="ARBA" id="ARBA00004141"/>
    </source>
</evidence>
<keyword evidence="5 10" id="KW-0653">Protein transport</keyword>
<evidence type="ECO:0000256" key="10">
    <source>
        <dbReference type="HAMAP-Rule" id="MF_01465"/>
    </source>
</evidence>
<keyword evidence="3 10" id="KW-0813">Transport</keyword>
<dbReference type="GO" id="GO:0006605">
    <property type="term" value="P:protein targeting"/>
    <property type="evidence" value="ECO:0007669"/>
    <property type="project" value="UniProtKB-UniRule"/>
</dbReference>
<dbReference type="GO" id="GO:0043952">
    <property type="term" value="P:protein transport by the Sec complex"/>
    <property type="evidence" value="ECO:0007669"/>
    <property type="project" value="UniProtKB-UniRule"/>
</dbReference>
<comment type="similarity">
    <text evidence="2 10 11">Belongs to the SecY/SEC61-alpha family.</text>
</comment>
<comment type="function">
    <text evidence="10">The central subunit of the protein translocation channel SecYEG. Consists of two halves formed by TMs 1-5 and 6-10. These two domains form a lateral gate at the front which open onto the bilayer between TMs 2 and 7, and are clamped together by SecE at the back. The channel is closed by both a pore ring composed of hydrophobic SecY resides and a short helix (helix 2A) on the extracellular side of the membrane which forms a plug. The plug probably moves laterally to allow the channel to open. The ring and the pore may move independently.</text>
</comment>
<feature type="transmembrane region" description="Helical" evidence="10">
    <location>
        <begin position="213"/>
        <end position="237"/>
    </location>
</feature>
<comment type="caution">
    <text evidence="12">The sequence shown here is derived from an EMBL/GenBank/DDBJ whole genome shotgun (WGS) entry which is preliminary data.</text>
</comment>
<dbReference type="Proteomes" id="UP000322876">
    <property type="component" value="Unassembled WGS sequence"/>
</dbReference>
<dbReference type="InterPro" id="IPR023201">
    <property type="entry name" value="SecY_dom_sf"/>
</dbReference>
<reference evidence="12 13" key="1">
    <citation type="submission" date="2019-06" db="EMBL/GenBank/DDBJ databases">
        <title>Genomic insights into carbon and energy metabolism of Deferribacter autotrophicus revealed new metabolic traits in the phylum Deferribacteres.</title>
        <authorList>
            <person name="Slobodkin A.I."/>
            <person name="Slobodkina G.B."/>
            <person name="Allioux M."/>
            <person name="Alain K."/>
            <person name="Jebbar M."/>
            <person name="Shadrin V."/>
            <person name="Kublanov I.V."/>
            <person name="Toshchakov S.V."/>
            <person name="Bonch-Osmolovskaya E.A."/>
        </authorList>
    </citation>
    <scope>NUCLEOTIDE SEQUENCE [LARGE SCALE GENOMIC DNA]</scope>
    <source>
        <strain evidence="12 13">SL50</strain>
    </source>
</reference>
<dbReference type="RefSeq" id="WP_149266010.1">
    <property type="nucleotide sequence ID" value="NZ_VFJB01000004.1"/>
</dbReference>
<evidence type="ECO:0000256" key="4">
    <source>
        <dbReference type="ARBA" id="ARBA00022692"/>
    </source>
</evidence>
<sequence>MKKIEEIFSIPDLRKRVLFTLFLLIVYRIGTHIPTPGINADALAQFFARQTGTLLGFFDMFTGGALKRLTVFGLGIMPYISAAIILELLTVVSPGLAELKKQGTQGREKITKYTRYGTVLISAIQGLGIAIGLEAMSAPDGSSVVLFPGWGFRLTTMITLTTGTVFLMWLGEKITEKGIGNGISLIIFAGIIARFPAAVINTIRLLQTGELQLITLIIVLAIIIVVTAAVIFMEISYRRIPIQYVRRGTYAGMRSSVTSSYLPIRLNPAGVIPIIFAASIVAFPSTLSSFAKNPILAKIGYYFSPSSIFYYLFYVALIIFFTYFYTSIIFNPDDIADNIEKSHGVIPGKRPGKPTAEFIDYVLSRLTFVGAIYLAIVAVLPQLIIRNFNMPFYFGGTSLLIVIGVGLDVMQKIESHLISHNYDGFIKSGKIKGRGYV</sequence>
<feature type="transmembrane region" description="Helical" evidence="10">
    <location>
        <begin position="269"/>
        <end position="288"/>
    </location>
</feature>
<dbReference type="NCBIfam" id="TIGR00967">
    <property type="entry name" value="3a0501s007"/>
    <property type="match status" value="1"/>
</dbReference>
<comment type="caution">
    <text evidence="10">Lacks conserved residue(s) required for the propagation of feature annotation.</text>
</comment>
<evidence type="ECO:0000256" key="9">
    <source>
        <dbReference type="ARBA" id="ARBA00039733"/>
    </source>
</evidence>
<evidence type="ECO:0000256" key="8">
    <source>
        <dbReference type="ARBA" id="ARBA00023136"/>
    </source>
</evidence>
<evidence type="ECO:0000256" key="2">
    <source>
        <dbReference type="ARBA" id="ARBA00005751"/>
    </source>
</evidence>
<keyword evidence="8 10" id="KW-0472">Membrane</keyword>
<dbReference type="HAMAP" id="MF_01465">
    <property type="entry name" value="SecY"/>
    <property type="match status" value="1"/>
</dbReference>
<keyword evidence="10" id="KW-1003">Cell membrane</keyword>
<keyword evidence="7 10" id="KW-0811">Translocation</keyword>
<dbReference type="FunFam" id="1.10.3370.10:FF:000001">
    <property type="entry name" value="Preprotein translocase subunit SecY"/>
    <property type="match status" value="1"/>
</dbReference>
<feature type="transmembrane region" description="Helical" evidence="10">
    <location>
        <begin position="182"/>
        <end position="201"/>
    </location>
</feature>
<dbReference type="GO" id="GO:0065002">
    <property type="term" value="P:intracellular protein transmembrane transport"/>
    <property type="evidence" value="ECO:0007669"/>
    <property type="project" value="UniProtKB-UniRule"/>
</dbReference>
<evidence type="ECO:0000256" key="7">
    <source>
        <dbReference type="ARBA" id="ARBA00023010"/>
    </source>
</evidence>
<dbReference type="PROSITE" id="PS00756">
    <property type="entry name" value="SECY_2"/>
    <property type="match status" value="1"/>
</dbReference>
<organism evidence="12 13">
    <name type="scientific">Deferribacter autotrophicus</name>
    <dbReference type="NCBI Taxonomy" id="500465"/>
    <lineage>
        <taxon>Bacteria</taxon>
        <taxon>Pseudomonadati</taxon>
        <taxon>Deferribacterota</taxon>
        <taxon>Deferribacteres</taxon>
        <taxon>Deferribacterales</taxon>
        <taxon>Deferribacteraceae</taxon>
        <taxon>Deferribacter</taxon>
    </lineage>
</organism>
<dbReference type="SUPFAM" id="SSF103491">
    <property type="entry name" value="Preprotein translocase SecY subunit"/>
    <property type="match status" value="1"/>
</dbReference>
<dbReference type="PANTHER" id="PTHR10906">
    <property type="entry name" value="SECY/SEC61-ALPHA FAMILY MEMBER"/>
    <property type="match status" value="1"/>
</dbReference>
<keyword evidence="4 10" id="KW-0812">Transmembrane</keyword>
<dbReference type="GO" id="GO:0005886">
    <property type="term" value="C:plasma membrane"/>
    <property type="evidence" value="ECO:0007669"/>
    <property type="project" value="UniProtKB-SubCell"/>
</dbReference>
<evidence type="ECO:0000256" key="3">
    <source>
        <dbReference type="ARBA" id="ARBA00022448"/>
    </source>
</evidence>
<dbReference type="OrthoDB" id="9809248at2"/>
<dbReference type="PIRSF" id="PIRSF004557">
    <property type="entry name" value="SecY"/>
    <property type="match status" value="1"/>
</dbReference>
<name>A0A5A8F503_9BACT</name>
<dbReference type="PRINTS" id="PR00303">
    <property type="entry name" value="SECYTRNLCASE"/>
</dbReference>
<keyword evidence="6 10" id="KW-1133">Transmembrane helix</keyword>
<evidence type="ECO:0000256" key="11">
    <source>
        <dbReference type="RuleBase" id="RU004349"/>
    </source>
</evidence>
<protein>
    <recommendedName>
        <fullName evidence="9 10">Protein translocase subunit SecY</fullName>
    </recommendedName>
</protein>
<feature type="transmembrane region" description="Helical" evidence="10">
    <location>
        <begin position="113"/>
        <end position="138"/>
    </location>
</feature>
<comment type="subunit">
    <text evidence="10">Component of the Sec protein translocase complex. Heterotrimer consisting of SecY, SecE and SecG subunits. The heterotrimers can form oligomers, although 1 heterotrimer is thought to be able to translocate proteins. Interacts with the ribosome. Interacts with SecDF, and other proteins may be involved. Interacts with SecA.</text>
</comment>
<feature type="transmembrane region" description="Helical" evidence="10">
    <location>
        <begin position="358"/>
        <end position="380"/>
    </location>
</feature>
<accession>A0A5A8F503</accession>
<evidence type="ECO:0000313" key="13">
    <source>
        <dbReference type="Proteomes" id="UP000322876"/>
    </source>
</evidence>
<evidence type="ECO:0000256" key="5">
    <source>
        <dbReference type="ARBA" id="ARBA00022927"/>
    </source>
</evidence>